<dbReference type="SUPFAM" id="SSF46565">
    <property type="entry name" value="Chaperone J-domain"/>
    <property type="match status" value="1"/>
</dbReference>
<dbReference type="GO" id="GO:0036503">
    <property type="term" value="P:ERAD pathway"/>
    <property type="evidence" value="ECO:0007669"/>
    <property type="project" value="TreeGrafter"/>
</dbReference>
<keyword evidence="3" id="KW-0472">Membrane</keyword>
<dbReference type="InterPro" id="IPR036869">
    <property type="entry name" value="J_dom_sf"/>
</dbReference>
<dbReference type="EMBL" id="VWXL01000019">
    <property type="protein sequence ID" value="MVB10125.1"/>
    <property type="molecule type" value="Genomic_DNA"/>
</dbReference>
<keyword evidence="2" id="KW-0143">Chaperone</keyword>
<dbReference type="GO" id="GO:0006260">
    <property type="term" value="P:DNA replication"/>
    <property type="evidence" value="ECO:0007669"/>
    <property type="project" value="UniProtKB-KW"/>
</dbReference>
<keyword evidence="1" id="KW-0235">DNA replication</keyword>
<keyword evidence="6" id="KW-1185">Reference proteome</keyword>
<evidence type="ECO:0000313" key="6">
    <source>
        <dbReference type="Proteomes" id="UP000469440"/>
    </source>
</evidence>
<evidence type="ECO:0000256" key="2">
    <source>
        <dbReference type="ARBA" id="ARBA00023186"/>
    </source>
</evidence>
<dbReference type="OrthoDB" id="9779889at2"/>
<dbReference type="PRINTS" id="PR00625">
    <property type="entry name" value="JDOMAIN"/>
</dbReference>
<proteinExistence type="predicted"/>
<evidence type="ECO:0000259" key="4">
    <source>
        <dbReference type="PROSITE" id="PS50076"/>
    </source>
</evidence>
<keyword evidence="3" id="KW-0812">Transmembrane</keyword>
<feature type="transmembrane region" description="Helical" evidence="3">
    <location>
        <begin position="135"/>
        <end position="161"/>
    </location>
</feature>
<dbReference type="SMART" id="SM00271">
    <property type="entry name" value="DnaJ"/>
    <property type="match status" value="1"/>
</dbReference>
<dbReference type="InterPro" id="IPR001623">
    <property type="entry name" value="DnaJ_domain"/>
</dbReference>
<dbReference type="InterPro" id="IPR018253">
    <property type="entry name" value="DnaJ_domain_CS"/>
</dbReference>
<dbReference type="Proteomes" id="UP000469440">
    <property type="component" value="Unassembled WGS sequence"/>
</dbReference>
<evidence type="ECO:0000256" key="3">
    <source>
        <dbReference type="SAM" id="Phobius"/>
    </source>
</evidence>
<dbReference type="PROSITE" id="PS50076">
    <property type="entry name" value="DNAJ_2"/>
    <property type="match status" value="1"/>
</dbReference>
<keyword evidence="3" id="KW-1133">Transmembrane helix</keyword>
<reference evidence="5 6" key="1">
    <citation type="submission" date="2019-09" db="EMBL/GenBank/DDBJ databases">
        <title>Genome sequence of Clostridium sp. EA1.</title>
        <authorList>
            <person name="Poehlein A."/>
            <person name="Bengelsdorf F.R."/>
            <person name="Daniel R."/>
        </authorList>
    </citation>
    <scope>NUCLEOTIDE SEQUENCE [LARGE SCALE GENOMIC DNA]</scope>
    <source>
        <strain evidence="5 6">EA1</strain>
    </source>
</reference>
<dbReference type="CDD" id="cd06257">
    <property type="entry name" value="DnaJ"/>
    <property type="match status" value="1"/>
</dbReference>
<dbReference type="AlphaFoldDB" id="A0A6N8HWZ8"/>
<evidence type="ECO:0000313" key="5">
    <source>
        <dbReference type="EMBL" id="MVB10125.1"/>
    </source>
</evidence>
<feature type="domain" description="J" evidence="4">
    <location>
        <begin position="2"/>
        <end position="66"/>
    </location>
</feature>
<dbReference type="Gene3D" id="1.10.287.110">
    <property type="entry name" value="DnaJ domain"/>
    <property type="match status" value="1"/>
</dbReference>
<accession>A0A6N8HWZ8</accession>
<name>A0A6N8HWZ8_9FIRM</name>
<feature type="transmembrane region" description="Helical" evidence="3">
    <location>
        <begin position="167"/>
        <end position="185"/>
    </location>
</feature>
<gene>
    <name evidence="5" type="primary">dnaJ_1</name>
    <name evidence="5" type="ORF">CAFE_08020</name>
</gene>
<dbReference type="Pfam" id="PF00226">
    <property type="entry name" value="DnaJ"/>
    <property type="match status" value="1"/>
</dbReference>
<comment type="caution">
    <text evidence="5">The sequence shown here is derived from an EMBL/GenBank/DDBJ whole genome shotgun (WGS) entry which is preliminary data.</text>
</comment>
<dbReference type="GO" id="GO:0051087">
    <property type="term" value="F:protein-folding chaperone binding"/>
    <property type="evidence" value="ECO:0007669"/>
    <property type="project" value="TreeGrafter"/>
</dbReference>
<evidence type="ECO:0000256" key="1">
    <source>
        <dbReference type="ARBA" id="ARBA00022705"/>
    </source>
</evidence>
<dbReference type="PROSITE" id="PS00636">
    <property type="entry name" value="DNAJ_1"/>
    <property type="match status" value="1"/>
</dbReference>
<dbReference type="PANTHER" id="PTHR44360">
    <property type="entry name" value="DNAJ HOMOLOG SUBFAMILY B MEMBER 9"/>
    <property type="match status" value="1"/>
</dbReference>
<protein>
    <submittedName>
        <fullName evidence="5">Chaperone protein DnaJ</fullName>
    </submittedName>
</protein>
<dbReference type="InterPro" id="IPR051948">
    <property type="entry name" value="Hsp70_co-chaperone_J-domain"/>
</dbReference>
<dbReference type="PANTHER" id="PTHR44360:SF1">
    <property type="entry name" value="DNAJ HOMOLOG SUBFAMILY B MEMBER 9"/>
    <property type="match status" value="1"/>
</dbReference>
<dbReference type="GO" id="GO:0051787">
    <property type="term" value="F:misfolded protein binding"/>
    <property type="evidence" value="ECO:0007669"/>
    <property type="project" value="TreeGrafter"/>
</dbReference>
<organism evidence="5 6">
    <name type="scientific">Caproicibacter fermentans</name>
    <dbReference type="NCBI Taxonomy" id="2576756"/>
    <lineage>
        <taxon>Bacteria</taxon>
        <taxon>Bacillati</taxon>
        <taxon>Bacillota</taxon>
        <taxon>Clostridia</taxon>
        <taxon>Eubacteriales</taxon>
        <taxon>Acutalibacteraceae</taxon>
        <taxon>Caproicibacter</taxon>
    </lineage>
</organism>
<feature type="transmembrane region" description="Helical" evidence="3">
    <location>
        <begin position="197"/>
        <end position="215"/>
    </location>
</feature>
<dbReference type="RefSeq" id="WP_156989863.1">
    <property type="nucleotide sequence ID" value="NZ_VWXL01000019.1"/>
</dbReference>
<sequence length="249" mass="28676">MDYYEILGIDENATQEQIKASYRALAKKYHPDVNDAPNAAAFFRLIQEAYETLNDTSKRKEYDESNKNFNTTNVECSDSAEDEAFDENSEDSYGGSYAEKLRHIEKMIHEHGKQVEAHQTYVKLRFMRHNLITKFLLVLVRIILAPLIPILKVVLLMLNLMTQISRLLSWIIAVGGAIGLAYIIIHDRFAYTGEKLFSAGILGAGVIAFWLPNILEWLSDSFEDIIDQFEEFIFQLRIIFFKKVPKINT</sequence>